<comment type="caution">
    <text evidence="2">The sequence shown here is derived from an EMBL/GenBank/DDBJ whole genome shotgun (WGS) entry which is preliminary data.</text>
</comment>
<dbReference type="Proteomes" id="UP001500668">
    <property type="component" value="Unassembled WGS sequence"/>
</dbReference>
<evidence type="ECO:0000313" key="3">
    <source>
        <dbReference type="Proteomes" id="UP001500668"/>
    </source>
</evidence>
<dbReference type="EMBL" id="BAAACA010000034">
    <property type="protein sequence ID" value="GAA0612080.1"/>
    <property type="molecule type" value="Genomic_DNA"/>
</dbReference>
<sequence length="99" mass="10625">MLWIDTVWLIVSSSLETPVYENDKSLDAGPYSPTASDGSPHPAASTPTTATAPPATAALRLIPDIPRMFRPLVMTYWLQPEHRSPAAGKGLPDTRPSGL</sequence>
<organism evidence="2 3">
    <name type="scientific">Streptomyces crystallinus</name>
    <dbReference type="NCBI Taxonomy" id="68191"/>
    <lineage>
        <taxon>Bacteria</taxon>
        <taxon>Bacillati</taxon>
        <taxon>Actinomycetota</taxon>
        <taxon>Actinomycetes</taxon>
        <taxon>Kitasatosporales</taxon>
        <taxon>Streptomycetaceae</taxon>
        <taxon>Streptomyces</taxon>
    </lineage>
</organism>
<keyword evidence="3" id="KW-1185">Reference proteome</keyword>
<reference evidence="3" key="1">
    <citation type="journal article" date="2019" name="Int. J. Syst. Evol. Microbiol.">
        <title>The Global Catalogue of Microorganisms (GCM) 10K type strain sequencing project: providing services to taxonomists for standard genome sequencing and annotation.</title>
        <authorList>
            <consortium name="The Broad Institute Genomics Platform"/>
            <consortium name="The Broad Institute Genome Sequencing Center for Infectious Disease"/>
            <person name="Wu L."/>
            <person name="Ma J."/>
        </authorList>
    </citation>
    <scope>NUCLEOTIDE SEQUENCE [LARGE SCALE GENOMIC DNA]</scope>
    <source>
        <strain evidence="3">JCM 5067</strain>
    </source>
</reference>
<name>A0ABP3RQ46_9ACTN</name>
<evidence type="ECO:0000256" key="1">
    <source>
        <dbReference type="SAM" id="MobiDB-lite"/>
    </source>
</evidence>
<protein>
    <submittedName>
        <fullName evidence="2">Uncharacterized protein</fullName>
    </submittedName>
</protein>
<accession>A0ABP3RQ46</accession>
<gene>
    <name evidence="2" type="ORF">GCM10010394_47370</name>
</gene>
<evidence type="ECO:0000313" key="2">
    <source>
        <dbReference type="EMBL" id="GAA0612080.1"/>
    </source>
</evidence>
<feature type="region of interest" description="Disordered" evidence="1">
    <location>
        <begin position="21"/>
        <end position="55"/>
    </location>
</feature>
<feature type="compositionally biased region" description="Low complexity" evidence="1">
    <location>
        <begin position="39"/>
        <end position="55"/>
    </location>
</feature>
<proteinExistence type="predicted"/>